<dbReference type="Proteomes" id="UP001366166">
    <property type="component" value="Chromosome"/>
</dbReference>
<dbReference type="SUPFAM" id="SSF51735">
    <property type="entry name" value="NAD(P)-binding Rossmann-fold domains"/>
    <property type="match status" value="1"/>
</dbReference>
<evidence type="ECO:0000259" key="1">
    <source>
        <dbReference type="Pfam" id="PF01408"/>
    </source>
</evidence>
<feature type="domain" description="GFO/IDH/MocA-like oxidoreductase" evidence="2">
    <location>
        <begin position="130"/>
        <end position="238"/>
    </location>
</feature>
<dbReference type="InterPro" id="IPR001451">
    <property type="entry name" value="Hexapep"/>
</dbReference>
<dbReference type="InterPro" id="IPR011004">
    <property type="entry name" value="Trimer_LpxA-like_sf"/>
</dbReference>
<dbReference type="InterPro" id="IPR055170">
    <property type="entry name" value="GFO_IDH_MocA-like_dom"/>
</dbReference>
<dbReference type="Gene3D" id="2.160.10.10">
    <property type="entry name" value="Hexapeptide repeat proteins"/>
    <property type="match status" value="1"/>
</dbReference>
<evidence type="ECO:0000313" key="3">
    <source>
        <dbReference type="EMBL" id="BEQ13519.1"/>
    </source>
</evidence>
<dbReference type="Pfam" id="PF01408">
    <property type="entry name" value="GFO_IDH_MocA"/>
    <property type="match status" value="1"/>
</dbReference>
<dbReference type="InterPro" id="IPR000683">
    <property type="entry name" value="Gfo/Idh/MocA-like_OxRdtase_N"/>
</dbReference>
<reference evidence="4" key="1">
    <citation type="journal article" date="2023" name="Arch. Microbiol.">
        <title>Desulfoferula mesophilus gen. nov. sp. nov., a mesophilic sulfate-reducing bacterium isolated from a brackish lake sediment.</title>
        <authorList>
            <person name="Watanabe T."/>
            <person name="Yabe T."/>
            <person name="Tsuji J.M."/>
            <person name="Fukui M."/>
        </authorList>
    </citation>
    <scope>NUCLEOTIDE SEQUENCE [LARGE SCALE GENOMIC DNA]</scope>
    <source>
        <strain evidence="4">12FAK</strain>
    </source>
</reference>
<keyword evidence="4" id="KW-1185">Reference proteome</keyword>
<name>A0AAU9EG36_9BACT</name>
<dbReference type="InterPro" id="IPR036291">
    <property type="entry name" value="NAD(P)-bd_dom_sf"/>
</dbReference>
<dbReference type="PANTHER" id="PTHR43377">
    <property type="entry name" value="BILIVERDIN REDUCTASE A"/>
    <property type="match status" value="1"/>
</dbReference>
<proteinExistence type="predicted"/>
<dbReference type="InterPro" id="IPR051450">
    <property type="entry name" value="Gfo/Idh/MocA_Oxidoreductases"/>
</dbReference>
<evidence type="ECO:0000259" key="2">
    <source>
        <dbReference type="Pfam" id="PF22725"/>
    </source>
</evidence>
<dbReference type="KEGG" id="dmp:FAK_05850"/>
<dbReference type="Pfam" id="PF00132">
    <property type="entry name" value="Hexapep"/>
    <property type="match status" value="1"/>
</dbReference>
<dbReference type="SUPFAM" id="SSF55347">
    <property type="entry name" value="Glyceraldehyde-3-phosphate dehydrogenase-like, C-terminal domain"/>
    <property type="match status" value="1"/>
</dbReference>
<organism evidence="3 4">
    <name type="scientific">Desulfoferula mesophila</name>
    <dbReference type="NCBI Taxonomy" id="3058419"/>
    <lineage>
        <taxon>Bacteria</taxon>
        <taxon>Pseudomonadati</taxon>
        <taxon>Thermodesulfobacteriota</taxon>
        <taxon>Desulfarculia</taxon>
        <taxon>Desulfarculales</taxon>
        <taxon>Desulfarculaceae</taxon>
        <taxon>Desulfoferula</taxon>
    </lineage>
</organism>
<dbReference type="EMBL" id="AP028679">
    <property type="protein sequence ID" value="BEQ13519.1"/>
    <property type="molecule type" value="Genomic_DNA"/>
</dbReference>
<dbReference type="PANTHER" id="PTHR43377:SF6">
    <property type="entry name" value="GFO_IDH_MOCA-LIKE OXIDOREDUCTASE N-TERMINAL DOMAIN-CONTAINING PROTEIN"/>
    <property type="match status" value="1"/>
</dbReference>
<dbReference type="Gene3D" id="3.30.360.10">
    <property type="entry name" value="Dihydrodipicolinate Reductase, domain 2"/>
    <property type="match status" value="1"/>
</dbReference>
<dbReference type="Gene3D" id="3.40.50.720">
    <property type="entry name" value="NAD(P)-binding Rossmann-like Domain"/>
    <property type="match status" value="1"/>
</dbReference>
<dbReference type="Pfam" id="PF22725">
    <property type="entry name" value="GFO_IDH_MocA_C3"/>
    <property type="match status" value="1"/>
</dbReference>
<protein>
    <submittedName>
        <fullName evidence="3">Oxidoreductase</fullName>
    </submittedName>
</protein>
<accession>A0AAU9EG36</accession>
<feature type="domain" description="Gfo/Idh/MocA-like oxidoreductase N-terminal" evidence="1">
    <location>
        <begin position="6"/>
        <end position="122"/>
    </location>
</feature>
<dbReference type="CDD" id="cd03358">
    <property type="entry name" value="LbH_WxcM_N_like"/>
    <property type="match status" value="1"/>
</dbReference>
<dbReference type="AlphaFoldDB" id="A0AAU9EG36"/>
<dbReference type="GO" id="GO:0000166">
    <property type="term" value="F:nucleotide binding"/>
    <property type="evidence" value="ECO:0007669"/>
    <property type="project" value="InterPro"/>
</dbReference>
<evidence type="ECO:0000313" key="4">
    <source>
        <dbReference type="Proteomes" id="UP001366166"/>
    </source>
</evidence>
<dbReference type="SUPFAM" id="SSF51161">
    <property type="entry name" value="Trimeric LpxA-like enzymes"/>
    <property type="match status" value="1"/>
</dbReference>
<dbReference type="Pfam" id="PF14602">
    <property type="entry name" value="Hexapep_2"/>
    <property type="match status" value="1"/>
</dbReference>
<sequence>MHNDKNIAVIGCGYWGKNLVRNYHELGALALVCDSDSELLGAIQETYPGIEVSNNPRDAFEHGQVSGVVIATPAGTHYGLAKAALEAGKHVYVEKPLVLDADEGRELIELAQQRGLVLMVGHLLQYHPAFIKLKEIIQAGELGRIHYIYSNRLNLGKFRREENILWSFAPHDISMILTLAGEPPCKVTATGGYYLHQEIADVTTTHLEFPSGLMAHIFVSWLHPFKEQKLIVVGDAKMAVFNDTLPWDEKLSLYPHKINWQNHLPLAEKADAEMVPLQQTEPLRCECEHFLSCITTGEQPLTDGQEGLTVLEVLNASQASLDRKRTNGNGAPLPPAANAEQQTDYFLHPTAVLDEGARVGSGSKIWHFSHVLKGSQVGEDCNVGQNVVIGPEVSIGRGCKIQNNVSVYKGVTLEDEVFCGPSMVFTNVINPRAGIRRMDELLPTLIKTGASLGANCTIVCGHDVGRYAMVGAGAVVTKDVKDHALVVGNPAKQIGWICACGERLDPKMQCRACGKKYREAEEGLVERE</sequence>
<dbReference type="RefSeq" id="WP_338605236.1">
    <property type="nucleotide sequence ID" value="NZ_AP028679.1"/>
</dbReference>
<gene>
    <name evidence="3" type="ORF">FAK_05850</name>
</gene>